<gene>
    <name evidence="1" type="ORF">F2Y36_07435</name>
</gene>
<proteinExistence type="predicted"/>
<dbReference type="AlphaFoldDB" id="A0A6L3KU30"/>
<reference evidence="1 2" key="1">
    <citation type="journal article" date="2019" name="Nat. Med.">
        <title>A library of human gut bacterial isolates paired with longitudinal multiomics data enables mechanistic microbiome research.</title>
        <authorList>
            <person name="Poyet M."/>
            <person name="Groussin M."/>
            <person name="Gibbons S.M."/>
            <person name="Avila-Pacheco J."/>
            <person name="Jiang X."/>
            <person name="Kearney S.M."/>
            <person name="Perrotta A.R."/>
            <person name="Berdy B."/>
            <person name="Zhao S."/>
            <person name="Lieberman T.D."/>
            <person name="Swanson P.K."/>
            <person name="Smith M."/>
            <person name="Roesemann S."/>
            <person name="Alexander J.E."/>
            <person name="Rich S.A."/>
            <person name="Livny J."/>
            <person name="Vlamakis H."/>
            <person name="Clish C."/>
            <person name="Bullock K."/>
            <person name="Deik A."/>
            <person name="Scott J."/>
            <person name="Pierce K.A."/>
            <person name="Xavier R.J."/>
            <person name="Alm E.J."/>
        </authorList>
    </citation>
    <scope>NUCLEOTIDE SEQUENCE [LARGE SCALE GENOMIC DNA]</scope>
    <source>
        <strain evidence="1 2">BIOML-A31</strain>
    </source>
</reference>
<comment type="caution">
    <text evidence="1">The sequence shown here is derived from an EMBL/GenBank/DDBJ whole genome shotgun (WGS) entry which is preliminary data.</text>
</comment>
<dbReference type="RefSeq" id="WP_149935053.1">
    <property type="nucleotide sequence ID" value="NZ_VVYP01000007.1"/>
</dbReference>
<evidence type="ECO:0000313" key="2">
    <source>
        <dbReference type="Proteomes" id="UP000475905"/>
    </source>
</evidence>
<sequence>METTTIHPAETYLRNEQNPTSLYVRIAGKRRRLFINRDRENVIGIIAPGKRKSGYIFTNWASIEKIYYPSSSPEDAADIEKKLVLKYQKLARLATHTNDWLRKIANADLDKSLYENRITTGTRIDGKCIGLATIEKYCGSWDMARFRTALKQGEKFSTGRFDFCGYDGTLWCEPRENGDMTAGFSKEFRNCGNGYYYLLINDEYMIGYDID</sequence>
<organism evidence="1 2">
    <name type="scientific">Bacteroides caccae</name>
    <dbReference type="NCBI Taxonomy" id="47678"/>
    <lineage>
        <taxon>Bacteria</taxon>
        <taxon>Pseudomonadati</taxon>
        <taxon>Bacteroidota</taxon>
        <taxon>Bacteroidia</taxon>
        <taxon>Bacteroidales</taxon>
        <taxon>Bacteroidaceae</taxon>
        <taxon>Bacteroides</taxon>
    </lineage>
</organism>
<protein>
    <submittedName>
        <fullName evidence="1">Uncharacterized protein</fullName>
    </submittedName>
</protein>
<dbReference type="EMBL" id="VVYP01000007">
    <property type="protein sequence ID" value="KAA5464073.1"/>
    <property type="molecule type" value="Genomic_DNA"/>
</dbReference>
<evidence type="ECO:0000313" key="1">
    <source>
        <dbReference type="EMBL" id="KAA5464073.1"/>
    </source>
</evidence>
<dbReference type="Proteomes" id="UP000475905">
    <property type="component" value="Unassembled WGS sequence"/>
</dbReference>
<name>A0A6L3KU30_9BACE</name>
<accession>A0A6L3KU30</accession>